<keyword evidence="1" id="KW-0732">Signal</keyword>
<feature type="signal peptide" evidence="1">
    <location>
        <begin position="1"/>
        <end position="26"/>
    </location>
</feature>
<accession>A0A1Q2L3C9</accession>
<dbReference type="KEGG" id="pmar:B0X71_16630"/>
<sequence>MKLKNIAVALMSLVLLVPIGGGAVLADNHQDSEPEVDTAAVDFRASTDHLFSEHAYLIITAMRKAYNGDPDAAEALEAVYQNGYDIQAAITKLYGEEAGETFIKNWTDHIGYFMEYAEAVANDNEEERQKAFNNLQEYTYISGEFQERLTNGRVTEETVVKVLTTHINQVTGSYDAYVAEDYEEAYTIQSEAMEHLVNTVSKSLSKAYTDQFADMFNHTEAVTDAANLRTDFNFLLAEHFALLQQAMQNNYDDAPGFEANRELLNANTEQLAAAIASIYGEEAGEKFYDIWSNHIMYFMEYVEAVANDNPEEKEAALKQLEQYREDFSQFISVATNDRVEAETLSQGLQVHVEQALGTFNSYVEGEYEETWTIAREGYAHMFMPAKLLSSAIVQQFPEMFDDMPGMPETGMGGTADSNNLNWILWTLPVLALAGITVFTRRKQVQE</sequence>
<protein>
    <submittedName>
        <fullName evidence="2">Copper amine oxidase</fullName>
    </submittedName>
</protein>
<feature type="chain" id="PRO_5012523939" evidence="1">
    <location>
        <begin position="27"/>
        <end position="446"/>
    </location>
</feature>
<dbReference type="EMBL" id="CP019640">
    <property type="protein sequence ID" value="AQQ54567.1"/>
    <property type="molecule type" value="Genomic_DNA"/>
</dbReference>
<evidence type="ECO:0000313" key="2">
    <source>
        <dbReference type="EMBL" id="AQQ54567.1"/>
    </source>
</evidence>
<gene>
    <name evidence="2" type="ORF">B0X71_16630</name>
</gene>
<organism evidence="2 3">
    <name type="scientific">Planococcus lenghuensis</name>
    <dbReference type="NCBI Taxonomy" id="2213202"/>
    <lineage>
        <taxon>Bacteria</taxon>
        <taxon>Bacillati</taxon>
        <taxon>Bacillota</taxon>
        <taxon>Bacilli</taxon>
        <taxon>Bacillales</taxon>
        <taxon>Caryophanaceae</taxon>
        <taxon>Planococcus</taxon>
    </lineage>
</organism>
<proteinExistence type="predicted"/>
<reference evidence="2 3" key="1">
    <citation type="submission" date="2017-02" db="EMBL/GenBank/DDBJ databases">
        <title>The complete genomic sequence of a novel cold adapted crude oil-degrading bacterium Planococcus qaidamina Y42.</title>
        <authorList>
            <person name="Yang R."/>
        </authorList>
    </citation>
    <scope>NUCLEOTIDE SEQUENCE [LARGE SCALE GENOMIC DNA]</scope>
    <source>
        <strain evidence="2 3">Y42</strain>
    </source>
</reference>
<evidence type="ECO:0000313" key="3">
    <source>
        <dbReference type="Proteomes" id="UP000188184"/>
    </source>
</evidence>
<dbReference type="Proteomes" id="UP000188184">
    <property type="component" value="Chromosome"/>
</dbReference>
<dbReference type="RefSeq" id="WP_077590463.1">
    <property type="nucleotide sequence ID" value="NZ_CP019640.1"/>
</dbReference>
<dbReference type="AlphaFoldDB" id="A0A1Q2L3C9"/>
<name>A0A1Q2L3C9_9BACL</name>
<dbReference type="OrthoDB" id="2657432at2"/>
<keyword evidence="3" id="KW-1185">Reference proteome</keyword>
<evidence type="ECO:0000256" key="1">
    <source>
        <dbReference type="SAM" id="SignalP"/>
    </source>
</evidence>